<sequence length="62" mass="6920">MSKGKVQTRSPFVGINIGTPLPIVCNNTPMHTRFFLNGMVHFSHTQRFVRRTCPRSSGCLAS</sequence>
<reference evidence="1 2" key="1">
    <citation type="journal article" date="2016" name="Nat. Commun.">
        <title>Extremotolerant tardigrade genome and improved radiotolerance of human cultured cells by tardigrade-unique protein.</title>
        <authorList>
            <person name="Hashimoto T."/>
            <person name="Horikawa D.D."/>
            <person name="Saito Y."/>
            <person name="Kuwahara H."/>
            <person name="Kozuka-Hata H."/>
            <person name="Shin-I T."/>
            <person name="Minakuchi Y."/>
            <person name="Ohishi K."/>
            <person name="Motoyama A."/>
            <person name="Aizu T."/>
            <person name="Enomoto A."/>
            <person name="Kondo K."/>
            <person name="Tanaka S."/>
            <person name="Hara Y."/>
            <person name="Koshikawa S."/>
            <person name="Sagara H."/>
            <person name="Miura T."/>
            <person name="Yokobori S."/>
            <person name="Miyagawa K."/>
            <person name="Suzuki Y."/>
            <person name="Kubo T."/>
            <person name="Oyama M."/>
            <person name="Kohara Y."/>
            <person name="Fujiyama A."/>
            <person name="Arakawa K."/>
            <person name="Katayama T."/>
            <person name="Toyoda A."/>
            <person name="Kunieda T."/>
        </authorList>
    </citation>
    <scope>NUCLEOTIDE SEQUENCE [LARGE SCALE GENOMIC DNA]</scope>
    <source>
        <strain evidence="1 2">YOKOZUNA-1</strain>
    </source>
</reference>
<gene>
    <name evidence="1" type="primary">RvY_18453-1</name>
    <name evidence="1" type="synonym">RvY_18453.1</name>
    <name evidence="1" type="ORF">RvY_18453</name>
</gene>
<keyword evidence="2" id="KW-1185">Reference proteome</keyword>
<evidence type="ECO:0000313" key="1">
    <source>
        <dbReference type="EMBL" id="GAV08814.1"/>
    </source>
</evidence>
<dbReference type="Proteomes" id="UP000186922">
    <property type="component" value="Unassembled WGS sequence"/>
</dbReference>
<accession>A0A1D1WAG6</accession>
<organism evidence="1 2">
    <name type="scientific">Ramazzottius varieornatus</name>
    <name type="common">Water bear</name>
    <name type="synonym">Tardigrade</name>
    <dbReference type="NCBI Taxonomy" id="947166"/>
    <lineage>
        <taxon>Eukaryota</taxon>
        <taxon>Metazoa</taxon>
        <taxon>Ecdysozoa</taxon>
        <taxon>Tardigrada</taxon>
        <taxon>Eutardigrada</taxon>
        <taxon>Parachela</taxon>
        <taxon>Hypsibioidea</taxon>
        <taxon>Ramazzottiidae</taxon>
        <taxon>Ramazzottius</taxon>
    </lineage>
</organism>
<comment type="caution">
    <text evidence="1">The sequence shown here is derived from an EMBL/GenBank/DDBJ whole genome shotgun (WGS) entry which is preliminary data.</text>
</comment>
<proteinExistence type="predicted"/>
<dbReference type="AlphaFoldDB" id="A0A1D1WAG6"/>
<evidence type="ECO:0000313" key="2">
    <source>
        <dbReference type="Proteomes" id="UP000186922"/>
    </source>
</evidence>
<protein>
    <submittedName>
        <fullName evidence="1">Uncharacterized protein</fullName>
    </submittedName>
</protein>
<name>A0A1D1WAG6_RAMVA</name>
<dbReference type="EMBL" id="BDGG01000019">
    <property type="protein sequence ID" value="GAV08814.1"/>
    <property type="molecule type" value="Genomic_DNA"/>
</dbReference>